<evidence type="ECO:0000313" key="3">
    <source>
        <dbReference type="Proteomes" id="UP000001338"/>
    </source>
</evidence>
<proteinExistence type="predicted"/>
<keyword evidence="1" id="KW-0812">Transmembrane</keyword>
<gene>
    <name evidence="2" type="ORF">LEP1GSC036_0837</name>
</gene>
<dbReference type="AlphaFoldDB" id="A0A828Z847"/>
<keyword evidence="1" id="KW-0472">Membrane</keyword>
<keyword evidence="1" id="KW-1133">Transmembrane helix</keyword>
<dbReference type="NCBIfam" id="TIGR04331">
    <property type="entry name" value="o_ant_LIC12162"/>
    <property type="match status" value="1"/>
</dbReference>
<dbReference type="RefSeq" id="WP_004498782.1">
    <property type="nucleotide sequence ID" value="NZ_AFLV02000009.1"/>
</dbReference>
<evidence type="ECO:0000256" key="1">
    <source>
        <dbReference type="SAM" id="Phobius"/>
    </source>
</evidence>
<dbReference type="Proteomes" id="UP000001338">
    <property type="component" value="Unassembled WGS sequence"/>
</dbReference>
<evidence type="ECO:0008006" key="4">
    <source>
        <dbReference type="Google" id="ProtNLM"/>
    </source>
</evidence>
<dbReference type="EMBL" id="AFLV02000009">
    <property type="protein sequence ID" value="EKR66135.1"/>
    <property type="molecule type" value="Genomic_DNA"/>
</dbReference>
<name>A0A828Z847_9LEPT</name>
<comment type="caution">
    <text evidence="2">The sequence shown here is derived from an EMBL/GenBank/DDBJ whole genome shotgun (WGS) entry which is preliminary data.</text>
</comment>
<reference evidence="2 3" key="1">
    <citation type="submission" date="2012-10" db="EMBL/GenBank/DDBJ databases">
        <authorList>
            <person name="Harkins D.M."/>
            <person name="Durkin A.S."/>
            <person name="Brinkac L.M."/>
            <person name="Haft D.H."/>
            <person name="Selengut J.D."/>
            <person name="Sanka R."/>
            <person name="DePew J."/>
            <person name="Purushe J."/>
            <person name="Whelen A.C."/>
            <person name="Vinetz J.M."/>
            <person name="Sutton G.G."/>
            <person name="Nierman W.C."/>
            <person name="Fouts D.E."/>
        </authorList>
    </citation>
    <scope>NUCLEOTIDE SEQUENCE [LARGE SCALE GENOMIC DNA]</scope>
    <source>
        <strain evidence="2 3">2006001853</strain>
    </source>
</reference>
<feature type="transmembrane region" description="Helical" evidence="1">
    <location>
        <begin position="199"/>
        <end position="217"/>
    </location>
</feature>
<evidence type="ECO:0000313" key="2">
    <source>
        <dbReference type="EMBL" id="EKR66135.1"/>
    </source>
</evidence>
<sequence length="591" mass="70698">MKESSRLLVLTGHPDLWPKTENEEKNALYLGPWCFSRNQFRKFFEQDDFKMASSPYKDWKDVELHWTYISKLHDRIIKALSKYLNDFCGLQESEKFWRIRVSYWLVHWLCSYYDRYLNIKSIKKEGPLTVSIVMTDRKVDFRPKSCEDAIEKLIEHEYNLIIYSELLNFLKPPSIVLKKESVELFRVFRKQKQTLKSKIHFFLNYQFFLVFFGLFFGECKGVSFFYKIRLSLKSFSIQRFWSVILRKIKIRKKEFNSINTHKRINFSDYFVSNNEFENCVSENIIKHIPELVFTKEPSFAEEGIWIGFDIYNSKKADLISRYTSGKNGKWYSVQHGGGYEQYLVFPHEKIEYESSDGFISWGWASKNSSKLTFLPSPHLVNLRKMNVDYRQKKQILYISTEHFAYFLRLHSTLRPELQFSYLKEQANFIANLSEEVSKDFVFRASIQFGWNNLEYLKREDSLPKTISSINEDIFSRILKARLVVVDHLATSYMESFALNIPTILYFKEEMFGYSAKFKPYLMSLKEVGIYHEDSFSAVRFLNENYHKIEDWWASEEVQNRIQDFLSEYGRVNENWFVAWKSFSDQLLHPAF</sequence>
<accession>A0A828Z847</accession>
<dbReference type="InterPro" id="IPR027603">
    <property type="entry name" value="LIC12162"/>
</dbReference>
<protein>
    <recommendedName>
        <fullName evidence="4">Transferase, LIC12162 family</fullName>
    </recommendedName>
</protein>
<organism evidence="2 3">
    <name type="scientific">Leptospira weilii str. 2006001853</name>
    <dbReference type="NCBI Taxonomy" id="1001589"/>
    <lineage>
        <taxon>Bacteria</taxon>
        <taxon>Pseudomonadati</taxon>
        <taxon>Spirochaetota</taxon>
        <taxon>Spirochaetia</taxon>
        <taxon>Leptospirales</taxon>
        <taxon>Leptospiraceae</taxon>
        <taxon>Leptospira</taxon>
    </lineage>
</organism>